<accession>A0A371XAB6</accession>
<dbReference type="OrthoDB" id="9811671at2"/>
<dbReference type="Proteomes" id="UP000264310">
    <property type="component" value="Unassembled WGS sequence"/>
</dbReference>
<feature type="chain" id="PRO_5016894203" evidence="1">
    <location>
        <begin position="26"/>
        <end position="119"/>
    </location>
</feature>
<evidence type="ECO:0000313" key="3">
    <source>
        <dbReference type="EMBL" id="RFC66183.1"/>
    </source>
</evidence>
<dbReference type="Gene3D" id="2.40.128.520">
    <property type="match status" value="1"/>
</dbReference>
<sequence>MKTRTLTAAAVLACLIGGMATQAQAGEPIEGKWRAPDGGIVQVDPCGSEFCATVVTGQHKGKAVGRMAGSGTNYEGTVTDPREDKTYTGTVEIADDGNSLKLEGCALKVFCKAQTWTRA</sequence>
<dbReference type="AlphaFoldDB" id="A0A371XAB6"/>
<comment type="caution">
    <text evidence="3">The sequence shown here is derived from an EMBL/GenBank/DDBJ whole genome shotgun (WGS) entry which is preliminary data.</text>
</comment>
<dbReference type="InterPro" id="IPR019223">
    <property type="entry name" value="DUF2147"/>
</dbReference>
<dbReference type="Pfam" id="PF09917">
    <property type="entry name" value="DUF2147"/>
    <property type="match status" value="1"/>
</dbReference>
<dbReference type="PANTHER" id="PTHR36919:SF2">
    <property type="entry name" value="BLL6627 PROTEIN"/>
    <property type="match status" value="1"/>
</dbReference>
<evidence type="ECO:0000313" key="4">
    <source>
        <dbReference type="Proteomes" id="UP000264310"/>
    </source>
</evidence>
<name>A0A371XAB6_9HYPH</name>
<dbReference type="EMBL" id="QURL01000001">
    <property type="protein sequence ID" value="RFC66183.1"/>
    <property type="molecule type" value="Genomic_DNA"/>
</dbReference>
<dbReference type="PANTHER" id="PTHR36919">
    <property type="entry name" value="BLR1215 PROTEIN"/>
    <property type="match status" value="1"/>
</dbReference>
<keyword evidence="1" id="KW-0732">Signal</keyword>
<organism evidence="3 4">
    <name type="scientific">Fulvimarina endophytica</name>
    <dbReference type="NCBI Taxonomy" id="2293836"/>
    <lineage>
        <taxon>Bacteria</taxon>
        <taxon>Pseudomonadati</taxon>
        <taxon>Pseudomonadota</taxon>
        <taxon>Alphaproteobacteria</taxon>
        <taxon>Hyphomicrobiales</taxon>
        <taxon>Aurantimonadaceae</taxon>
        <taxon>Fulvimarina</taxon>
    </lineage>
</organism>
<evidence type="ECO:0000256" key="1">
    <source>
        <dbReference type="SAM" id="SignalP"/>
    </source>
</evidence>
<feature type="signal peptide" evidence="1">
    <location>
        <begin position="1"/>
        <end position="25"/>
    </location>
</feature>
<keyword evidence="4" id="KW-1185">Reference proteome</keyword>
<evidence type="ECO:0000259" key="2">
    <source>
        <dbReference type="Pfam" id="PF09917"/>
    </source>
</evidence>
<dbReference type="RefSeq" id="WP_116681433.1">
    <property type="nucleotide sequence ID" value="NZ_QURL01000001.1"/>
</dbReference>
<gene>
    <name evidence="3" type="ORF">DYI37_01565</name>
</gene>
<proteinExistence type="predicted"/>
<reference evidence="3 4" key="1">
    <citation type="submission" date="2018-08" db="EMBL/GenBank/DDBJ databases">
        <title>Fulvimarina sp. 85, whole genome shotgun sequence.</title>
        <authorList>
            <person name="Tuo L."/>
        </authorList>
    </citation>
    <scope>NUCLEOTIDE SEQUENCE [LARGE SCALE GENOMIC DNA]</scope>
    <source>
        <strain evidence="3 4">85</strain>
    </source>
</reference>
<protein>
    <submittedName>
        <fullName evidence="3">DUF2147 domain-containing protein</fullName>
    </submittedName>
</protein>
<feature type="domain" description="DUF2147" evidence="2">
    <location>
        <begin position="69"/>
        <end position="118"/>
    </location>
</feature>